<protein>
    <submittedName>
        <fullName evidence="1">Uncharacterized protein</fullName>
    </submittedName>
</protein>
<proteinExistence type="predicted"/>
<dbReference type="OrthoDB" id="3246760at2759"/>
<name>A0A0L6UG19_9BASI</name>
<sequence length="83" mass="9498">MVSAATGRRYIWAPRIAFTCAPHWEMWNDNQILTIPFLWENLAHDFLGRGKPLSVEAQVAVGLCQLGHGKTYVTISHMFRIEK</sequence>
<organism evidence="1 2">
    <name type="scientific">Puccinia sorghi</name>
    <dbReference type="NCBI Taxonomy" id="27349"/>
    <lineage>
        <taxon>Eukaryota</taxon>
        <taxon>Fungi</taxon>
        <taxon>Dikarya</taxon>
        <taxon>Basidiomycota</taxon>
        <taxon>Pucciniomycotina</taxon>
        <taxon>Pucciniomycetes</taxon>
        <taxon>Pucciniales</taxon>
        <taxon>Pucciniaceae</taxon>
        <taxon>Puccinia</taxon>
    </lineage>
</organism>
<evidence type="ECO:0000313" key="1">
    <source>
        <dbReference type="EMBL" id="KNZ47207.1"/>
    </source>
</evidence>
<comment type="caution">
    <text evidence="1">The sequence shown here is derived from an EMBL/GenBank/DDBJ whole genome shotgun (WGS) entry which is preliminary data.</text>
</comment>
<dbReference type="VEuPathDB" id="FungiDB:VP01_65g8"/>
<evidence type="ECO:0000313" key="2">
    <source>
        <dbReference type="Proteomes" id="UP000037035"/>
    </source>
</evidence>
<dbReference type="Proteomes" id="UP000037035">
    <property type="component" value="Unassembled WGS sequence"/>
</dbReference>
<reference evidence="1 2" key="1">
    <citation type="submission" date="2015-08" db="EMBL/GenBank/DDBJ databases">
        <title>Next Generation Sequencing and Analysis of the Genome of Puccinia sorghi L Schw, the Causal Agent of Maize Common Rust.</title>
        <authorList>
            <person name="Rochi L."/>
            <person name="Burguener G."/>
            <person name="Darino M."/>
            <person name="Turjanski A."/>
            <person name="Kreff E."/>
            <person name="Dieguez M.J."/>
            <person name="Sacco F."/>
        </authorList>
    </citation>
    <scope>NUCLEOTIDE SEQUENCE [LARGE SCALE GENOMIC DNA]</scope>
    <source>
        <strain evidence="1 2">RO10H11247</strain>
    </source>
</reference>
<accession>A0A0L6UG19</accession>
<dbReference type="AlphaFoldDB" id="A0A0L6UG19"/>
<keyword evidence="2" id="KW-1185">Reference proteome</keyword>
<gene>
    <name evidence="1" type="ORF">VP01_65g8</name>
</gene>
<dbReference type="EMBL" id="LAVV01011941">
    <property type="protein sequence ID" value="KNZ47207.1"/>
    <property type="molecule type" value="Genomic_DNA"/>
</dbReference>